<gene>
    <name evidence="2" type="ORF">NDU88_002053</name>
</gene>
<dbReference type="InterPro" id="IPR050169">
    <property type="entry name" value="Krueppel_C2H2_ZnF"/>
</dbReference>
<dbReference type="GO" id="GO:0006355">
    <property type="term" value="P:regulation of DNA-templated transcription"/>
    <property type="evidence" value="ECO:0007669"/>
    <property type="project" value="InterPro"/>
</dbReference>
<keyword evidence="3" id="KW-1185">Reference proteome</keyword>
<reference evidence="2" key="1">
    <citation type="journal article" date="2022" name="bioRxiv">
        <title>Sequencing and chromosome-scale assembly of the giantPleurodeles waltlgenome.</title>
        <authorList>
            <person name="Brown T."/>
            <person name="Elewa A."/>
            <person name="Iarovenko S."/>
            <person name="Subramanian E."/>
            <person name="Araus A.J."/>
            <person name="Petzold A."/>
            <person name="Susuki M."/>
            <person name="Suzuki K.-i.T."/>
            <person name="Hayashi T."/>
            <person name="Toyoda A."/>
            <person name="Oliveira C."/>
            <person name="Osipova E."/>
            <person name="Leigh N.D."/>
            <person name="Simon A."/>
            <person name="Yun M.H."/>
        </authorList>
    </citation>
    <scope>NUCLEOTIDE SEQUENCE</scope>
    <source>
        <strain evidence="2">20211129_DDA</strain>
        <tissue evidence="2">Liver</tissue>
    </source>
</reference>
<dbReference type="SUPFAM" id="SSF109640">
    <property type="entry name" value="KRAB domain (Kruppel-associated box)"/>
    <property type="match status" value="1"/>
</dbReference>
<dbReference type="Proteomes" id="UP001066276">
    <property type="component" value="Chromosome 3_1"/>
</dbReference>
<dbReference type="Gene3D" id="6.10.140.140">
    <property type="match status" value="1"/>
</dbReference>
<comment type="caution">
    <text evidence="2">The sequence shown here is derived from an EMBL/GenBank/DDBJ whole genome shotgun (WGS) entry which is preliminary data.</text>
</comment>
<evidence type="ECO:0000259" key="1">
    <source>
        <dbReference type="PROSITE" id="PS50805"/>
    </source>
</evidence>
<dbReference type="SMART" id="SM00349">
    <property type="entry name" value="KRAB"/>
    <property type="match status" value="1"/>
</dbReference>
<protein>
    <recommendedName>
        <fullName evidence="1">KRAB domain-containing protein</fullName>
    </recommendedName>
</protein>
<sequence length="263" mass="30049">MSRQSSEKKTLTTHDVSAYFSEEEWTLLQEWQKELYRNVMNEIHQALIALGPLIATSVSSSRAKEKEDVYPVINKDSEGRYSDDCCLTDAVDDFDVMLGVNQEKNKYMKNHQSTQRNEGDLVIGSVVSFKVKEEDTCFMDLEDSCAKENVLYPTDNTTVAPPAVHGCLNEEKKYFREAEQIESMSLGLNRSIKCTKQQEASGWERKLACDFGRNTSQNPKSLQKWRANKPLANINDRSAKREDTLATLSLVYKPSMHYSNVHR</sequence>
<accession>A0AAV7UB74</accession>
<dbReference type="PANTHER" id="PTHR23232:SF152">
    <property type="entry name" value="ZINC FINGER PROTEIN 182"/>
    <property type="match status" value="1"/>
</dbReference>
<dbReference type="Pfam" id="PF01352">
    <property type="entry name" value="KRAB"/>
    <property type="match status" value="1"/>
</dbReference>
<dbReference type="InterPro" id="IPR036051">
    <property type="entry name" value="KRAB_dom_sf"/>
</dbReference>
<name>A0AAV7UB74_PLEWA</name>
<evidence type="ECO:0000313" key="2">
    <source>
        <dbReference type="EMBL" id="KAJ1185259.1"/>
    </source>
</evidence>
<dbReference type="AlphaFoldDB" id="A0AAV7UB74"/>
<dbReference type="PANTHER" id="PTHR23232">
    <property type="entry name" value="KRAB DOMAIN C2H2 ZINC FINGER"/>
    <property type="match status" value="1"/>
</dbReference>
<proteinExistence type="predicted"/>
<dbReference type="PROSITE" id="PS50805">
    <property type="entry name" value="KRAB"/>
    <property type="match status" value="1"/>
</dbReference>
<dbReference type="InterPro" id="IPR001909">
    <property type="entry name" value="KRAB"/>
</dbReference>
<dbReference type="CDD" id="cd07765">
    <property type="entry name" value="KRAB_A-box"/>
    <property type="match status" value="1"/>
</dbReference>
<evidence type="ECO:0000313" key="3">
    <source>
        <dbReference type="Proteomes" id="UP001066276"/>
    </source>
</evidence>
<dbReference type="EMBL" id="JANPWB010000005">
    <property type="protein sequence ID" value="KAJ1185259.1"/>
    <property type="molecule type" value="Genomic_DNA"/>
</dbReference>
<organism evidence="2 3">
    <name type="scientific">Pleurodeles waltl</name>
    <name type="common">Iberian ribbed newt</name>
    <dbReference type="NCBI Taxonomy" id="8319"/>
    <lineage>
        <taxon>Eukaryota</taxon>
        <taxon>Metazoa</taxon>
        <taxon>Chordata</taxon>
        <taxon>Craniata</taxon>
        <taxon>Vertebrata</taxon>
        <taxon>Euteleostomi</taxon>
        <taxon>Amphibia</taxon>
        <taxon>Batrachia</taxon>
        <taxon>Caudata</taxon>
        <taxon>Salamandroidea</taxon>
        <taxon>Salamandridae</taxon>
        <taxon>Pleurodelinae</taxon>
        <taxon>Pleurodeles</taxon>
    </lineage>
</organism>
<feature type="domain" description="KRAB" evidence="1">
    <location>
        <begin position="11"/>
        <end position="82"/>
    </location>
</feature>